<protein>
    <submittedName>
        <fullName evidence="1">YbbR family protein</fullName>
    </submittedName>
</protein>
<proteinExistence type="predicted"/>
<accession>H5SPX1</accession>
<dbReference type="InterPro" id="IPR012505">
    <property type="entry name" value="YbbR"/>
</dbReference>
<dbReference type="AlphaFoldDB" id="H5SPX1"/>
<reference evidence="1" key="2">
    <citation type="journal article" date="2012" name="PLoS ONE">
        <title>A Deeply Branching Thermophilic Bacterium with an Ancient Acetyl-CoA Pathway Dominates a Subsurface Ecosystem.</title>
        <authorList>
            <person name="Takami H."/>
            <person name="Noguchi H."/>
            <person name="Takaki Y."/>
            <person name="Uchiyama I."/>
            <person name="Toyoda A."/>
            <person name="Nishi S."/>
            <person name="Chee G.-J."/>
            <person name="Arai W."/>
            <person name="Nunoura T."/>
            <person name="Itoh T."/>
            <person name="Hattori M."/>
            <person name="Takai K."/>
        </authorList>
    </citation>
    <scope>NUCLEOTIDE SEQUENCE</scope>
</reference>
<name>H5SPX1_9ZZZZ</name>
<dbReference type="Pfam" id="PF07949">
    <property type="entry name" value="YbbR"/>
    <property type="match status" value="2"/>
</dbReference>
<dbReference type="Gene3D" id="2.170.120.30">
    <property type="match status" value="2"/>
</dbReference>
<evidence type="ECO:0000313" key="1">
    <source>
        <dbReference type="EMBL" id="BAL58207.1"/>
    </source>
</evidence>
<dbReference type="PANTHER" id="PTHR37804:SF1">
    <property type="entry name" value="CDAA REGULATORY PROTEIN CDAR"/>
    <property type="match status" value="1"/>
</dbReference>
<organism evidence="1">
    <name type="scientific">uncultured prokaryote</name>
    <dbReference type="NCBI Taxonomy" id="198431"/>
    <lineage>
        <taxon>unclassified sequences</taxon>
        <taxon>environmental samples</taxon>
    </lineage>
</organism>
<gene>
    <name evidence="1" type="ORF">HGMM_F55D02C07</name>
</gene>
<dbReference type="EMBL" id="AP011797">
    <property type="protein sequence ID" value="BAL58207.1"/>
    <property type="molecule type" value="Genomic_DNA"/>
</dbReference>
<sequence length="320" mass="36833">MNTKRKEFLKRTKIRLKIYFRKIFLHNMGLKFFSVFMAFLLWIYVMSEEKTDVSIKVPLRFINLPSDLTIVGNVPSDIEVLLSGPKSIIFGLVNRRIEYKVDLKGASPGQTEINIQPYSLPVRSPAKVLKISPSRFTLNIERIVEKEVPVIPQVEGEVEKDYTISKISSIPEMVKIKGALSYLSKIEHVKTQKININGLTETKKIRVSLQSDPNIIDIQPKEIDVEVIVSEKIEKRIIEKIPVNLKGNFVRYRIEPPFITLTILGPVRKIRDIKTSDVNVYVDLSGESPGKYRRRATIELNEIFTLLDATPSWFDIFIYQ</sequence>
<dbReference type="InterPro" id="IPR053154">
    <property type="entry name" value="c-di-AMP_regulator"/>
</dbReference>
<reference evidence="1" key="1">
    <citation type="journal article" date="2005" name="Environ. Microbiol.">
        <title>Genetic and functional properties of uncultivated thermophilic crenarchaeotes from a subsurface gold mine as revealed by analysis of genome fragments.</title>
        <authorList>
            <person name="Nunoura T."/>
            <person name="Hirayama H."/>
            <person name="Takami H."/>
            <person name="Oida H."/>
            <person name="Nishi S."/>
            <person name="Shimamura S."/>
            <person name="Suzuki Y."/>
            <person name="Inagaki F."/>
            <person name="Takai K."/>
            <person name="Nealson K.H."/>
            <person name="Horikoshi K."/>
        </authorList>
    </citation>
    <scope>NUCLEOTIDE SEQUENCE</scope>
</reference>
<dbReference type="PANTHER" id="PTHR37804">
    <property type="entry name" value="CDAA REGULATORY PROTEIN CDAR"/>
    <property type="match status" value="1"/>
</dbReference>
<dbReference type="Gene3D" id="2.170.120.40">
    <property type="entry name" value="YbbR-like domain"/>
    <property type="match status" value="1"/>
</dbReference>